<dbReference type="SMART" id="SM00116">
    <property type="entry name" value="CBS"/>
    <property type="match status" value="4"/>
</dbReference>
<dbReference type="PANTHER" id="PTHR43080:SF29">
    <property type="entry name" value="OS02G0818000 PROTEIN"/>
    <property type="match status" value="1"/>
</dbReference>
<dbReference type="EMBL" id="HBGQ01081957">
    <property type="protein sequence ID" value="CAD9510522.1"/>
    <property type="molecule type" value="Transcribed_RNA"/>
</dbReference>
<evidence type="ECO:0000259" key="3">
    <source>
        <dbReference type="PROSITE" id="PS51371"/>
    </source>
</evidence>
<dbReference type="Gene3D" id="3.10.580.10">
    <property type="entry name" value="CBS-domain"/>
    <property type="match status" value="2"/>
</dbReference>
<dbReference type="InterPro" id="IPR000644">
    <property type="entry name" value="CBS_dom"/>
</dbReference>
<feature type="domain" description="CBS" evidence="3">
    <location>
        <begin position="187"/>
        <end position="245"/>
    </location>
</feature>
<feature type="domain" description="CBS" evidence="3">
    <location>
        <begin position="257"/>
        <end position="315"/>
    </location>
</feature>
<dbReference type="InterPro" id="IPR051257">
    <property type="entry name" value="Diverse_CBS-Domain"/>
</dbReference>
<dbReference type="PROSITE" id="PS51371">
    <property type="entry name" value="CBS"/>
    <property type="match status" value="4"/>
</dbReference>
<name>A0A7S2I7M0_9DINO</name>
<feature type="domain" description="CBS" evidence="3">
    <location>
        <begin position="42"/>
        <end position="100"/>
    </location>
</feature>
<proteinExistence type="predicted"/>
<evidence type="ECO:0000256" key="1">
    <source>
        <dbReference type="ARBA" id="ARBA00023122"/>
    </source>
</evidence>
<dbReference type="SUPFAM" id="SSF54631">
    <property type="entry name" value="CBS-domain pair"/>
    <property type="match status" value="3"/>
</dbReference>
<feature type="domain" description="CBS" evidence="3">
    <location>
        <begin position="116"/>
        <end position="178"/>
    </location>
</feature>
<gene>
    <name evidence="4" type="ORF">AAND1436_LOCUS39173</name>
</gene>
<dbReference type="Pfam" id="PF00571">
    <property type="entry name" value="CBS"/>
    <property type="match status" value="4"/>
</dbReference>
<evidence type="ECO:0000313" key="4">
    <source>
        <dbReference type="EMBL" id="CAD9510522.1"/>
    </source>
</evidence>
<dbReference type="CDD" id="cd02205">
    <property type="entry name" value="CBS_pair_SF"/>
    <property type="match status" value="1"/>
</dbReference>
<keyword evidence="1 2" id="KW-0129">CBS domain</keyword>
<evidence type="ECO:0000256" key="2">
    <source>
        <dbReference type="PROSITE-ProRule" id="PRU00703"/>
    </source>
</evidence>
<organism evidence="4">
    <name type="scientific">Alexandrium andersonii</name>
    <dbReference type="NCBI Taxonomy" id="327968"/>
    <lineage>
        <taxon>Eukaryota</taxon>
        <taxon>Sar</taxon>
        <taxon>Alveolata</taxon>
        <taxon>Dinophyceae</taxon>
        <taxon>Gonyaulacales</taxon>
        <taxon>Pyrocystaceae</taxon>
        <taxon>Alexandrium</taxon>
    </lineage>
</organism>
<reference evidence="4" key="1">
    <citation type="submission" date="2021-01" db="EMBL/GenBank/DDBJ databases">
        <authorList>
            <person name="Corre E."/>
            <person name="Pelletier E."/>
            <person name="Niang G."/>
            <person name="Scheremetjew M."/>
            <person name="Finn R."/>
            <person name="Kale V."/>
            <person name="Holt S."/>
            <person name="Cochrane G."/>
            <person name="Meng A."/>
            <person name="Brown T."/>
            <person name="Cohen L."/>
        </authorList>
    </citation>
    <scope>NUCLEOTIDE SEQUENCE</scope>
    <source>
        <strain evidence="4">CCMP2222</strain>
    </source>
</reference>
<sequence>MATTTTTTSVHVEWTPLERPRAERHEFDFSNVHDPPVVGDIVSQRGTVVCLARASLSDAVDLLGVHDRTSAGIVDDNGDLQGVLTENDMVMAYGSNVPPTTAVRSWLKSGVARLPGQELPEQTVKPSTTLLEAATHMKAHIDSDSSCHHLVVCDDAGKFHGVISSLDLARAVFALQKLRGMAVSEVMKPRADVPRCAPTTLFGEAVRMMTTMHKNCVLVVNEEEDVIGIITPRDALRAFSEHVPLDIDVGHWLRGLQSQWESRRISAEAPVAEAAASMAASFVHHLVVTSPDGSNVVGVVSALDMALALAADEDIVIR</sequence>
<dbReference type="AlphaFoldDB" id="A0A7S2I7M0"/>
<accession>A0A7S2I7M0</accession>
<dbReference type="InterPro" id="IPR046342">
    <property type="entry name" value="CBS_dom_sf"/>
</dbReference>
<protein>
    <recommendedName>
        <fullName evidence="3">CBS domain-containing protein</fullName>
    </recommendedName>
</protein>
<dbReference type="PANTHER" id="PTHR43080">
    <property type="entry name" value="CBS DOMAIN-CONTAINING PROTEIN CBSX3, MITOCHONDRIAL"/>
    <property type="match status" value="1"/>
</dbReference>